<feature type="region of interest" description="Disordered" evidence="1">
    <location>
        <begin position="573"/>
        <end position="595"/>
    </location>
</feature>
<sequence length="698" mass="76550">MLGYSSPRNGFVGRAKERSLFARWLDDPDAPLSIATLTGIGGVGKSTLLSEFMRMGAERGTAGIWLDGRACVSTPSSFIEYVSFSLSLDTPPGSRAYPLQPLFEASPSRRMLLCIDNFEELRLLEGWFVEAFLPKLPRSGIFVALASRPDFSAIWHTNALTDMTAFAIRLSNFTMEETLSFVRARVEAPAAAGSLHRMTEGHPLALALTLEMAAKQGLLKGDESSIVSQRVSAGLLRELTRPDLLSLIDILTVLETANQELLSLIAGAPVPLGDYQALRELSFVRVTPEGVSLHDVARVHLLRDFKLREPQRYQRLRGDILTLLLGNLRTADKASSRRIAAQILLLCKDALPALDRSYADITTDFYAPGIDYYRPDDLPVLHDLIAQWCVYSVEPEQEEMYHRFLDDLAVQSPESMILQRDAEGIPVGLFINVLLHRDNARMLEPYFADELGECFTRPELNVEPDRADTYFPILAAATDRRADCTREELVGHLALRGLSMLGEGMRAVLIVTNEHLKHFLTNLGFQMRRARTRQFDFSLGEAHVLTVDLRAGQFADWVLSFIAKADSPPFGDAGPCSPYGESASLGGAGAQDARQPSIAGQAGRLRPVRAGRPDWHGAEGEAGVDLERCGLGTRSGRSGGTHCRLRGASPQYGSGRRALLHEPVHLLPPSAGGRLPISAYSHSPALTGGRLMRSCPIS</sequence>
<dbReference type="Gene3D" id="3.40.50.300">
    <property type="entry name" value="P-loop containing nucleotide triphosphate hydrolases"/>
    <property type="match status" value="1"/>
</dbReference>
<keyword evidence="3" id="KW-1185">Reference proteome</keyword>
<evidence type="ECO:0008006" key="4">
    <source>
        <dbReference type="Google" id="ProtNLM"/>
    </source>
</evidence>
<dbReference type="InterPro" id="IPR027417">
    <property type="entry name" value="P-loop_NTPase"/>
</dbReference>
<evidence type="ECO:0000313" key="2">
    <source>
        <dbReference type="EMBL" id="MDG0794052.1"/>
    </source>
</evidence>
<evidence type="ECO:0000313" key="3">
    <source>
        <dbReference type="Proteomes" id="UP001153387"/>
    </source>
</evidence>
<dbReference type="AlphaFoldDB" id="A0A9X4KKT2"/>
<organism evidence="2 3">
    <name type="scientific">Cohnella ginsengisoli</name>
    <dbReference type="NCBI Taxonomy" id="425004"/>
    <lineage>
        <taxon>Bacteria</taxon>
        <taxon>Bacillati</taxon>
        <taxon>Bacillota</taxon>
        <taxon>Bacilli</taxon>
        <taxon>Bacillales</taxon>
        <taxon>Paenibacillaceae</taxon>
        <taxon>Cohnella</taxon>
    </lineage>
</organism>
<dbReference type="SUPFAM" id="SSF52540">
    <property type="entry name" value="P-loop containing nucleoside triphosphate hydrolases"/>
    <property type="match status" value="1"/>
</dbReference>
<evidence type="ECO:0000256" key="1">
    <source>
        <dbReference type="SAM" id="MobiDB-lite"/>
    </source>
</evidence>
<accession>A0A9X4KKT2</accession>
<dbReference type="EMBL" id="JAPDHZ010000006">
    <property type="protein sequence ID" value="MDG0794052.1"/>
    <property type="molecule type" value="Genomic_DNA"/>
</dbReference>
<proteinExistence type="predicted"/>
<dbReference type="Proteomes" id="UP001153387">
    <property type="component" value="Unassembled WGS sequence"/>
</dbReference>
<protein>
    <recommendedName>
        <fullName evidence="4">ATP-binding protein</fullName>
    </recommendedName>
</protein>
<name>A0A9X4KKT2_9BACL</name>
<reference evidence="2 3" key="1">
    <citation type="submission" date="2022-10" db="EMBL/GenBank/DDBJ databases">
        <title>Comparative genomic analysis of Cohnella hashimotonis sp. nov., isolated from the International Space Station.</title>
        <authorList>
            <person name="Simpson A."/>
            <person name="Venkateswaran K."/>
        </authorList>
    </citation>
    <scope>NUCLEOTIDE SEQUENCE [LARGE SCALE GENOMIC DNA]</scope>
    <source>
        <strain evidence="2 3">DSM 18997</strain>
    </source>
</reference>
<gene>
    <name evidence="2" type="ORF">OMP38_26915</name>
</gene>
<comment type="caution">
    <text evidence="2">The sequence shown here is derived from an EMBL/GenBank/DDBJ whole genome shotgun (WGS) entry which is preliminary data.</text>
</comment>
<dbReference type="RefSeq" id="WP_277567828.1">
    <property type="nucleotide sequence ID" value="NZ_JAPDHZ010000006.1"/>
</dbReference>